<accession>A0ABQ4JHV7</accession>
<evidence type="ECO:0000256" key="1">
    <source>
        <dbReference type="SAM" id="MobiDB-lite"/>
    </source>
</evidence>
<sequence length="134" mass="14397">MVVRKPANDAPASRWTPPARSGRSAGAAPGRRDGGTPLVAPGLYLLTRAASPQLGTPIKVRVIRERTDRRTYHGWTWIEAYQINASGDAIARRELFVMPAGMRPVTVPLAGMRPVTVPPARRGPRGPGGARGDR</sequence>
<feature type="compositionally biased region" description="Low complexity" evidence="1">
    <location>
        <begin position="17"/>
        <end position="29"/>
    </location>
</feature>
<keyword evidence="3" id="KW-1185">Reference proteome</keyword>
<dbReference type="EMBL" id="BOPC01000099">
    <property type="protein sequence ID" value="GIJ30152.1"/>
    <property type="molecule type" value="Genomic_DNA"/>
</dbReference>
<dbReference type="Proteomes" id="UP000653076">
    <property type="component" value="Unassembled WGS sequence"/>
</dbReference>
<feature type="region of interest" description="Disordered" evidence="1">
    <location>
        <begin position="1"/>
        <end position="37"/>
    </location>
</feature>
<feature type="compositionally biased region" description="Gly residues" evidence="1">
    <location>
        <begin position="125"/>
        <end position="134"/>
    </location>
</feature>
<reference evidence="2 3" key="1">
    <citation type="submission" date="2021-01" db="EMBL/GenBank/DDBJ databases">
        <title>Whole genome shotgun sequence of Verrucosispora qiuiae NBRC 106684.</title>
        <authorList>
            <person name="Komaki H."/>
            <person name="Tamura T."/>
        </authorList>
    </citation>
    <scope>NUCLEOTIDE SEQUENCE [LARGE SCALE GENOMIC DNA]</scope>
    <source>
        <strain evidence="2 3">NBRC 106684</strain>
    </source>
</reference>
<evidence type="ECO:0000313" key="2">
    <source>
        <dbReference type="EMBL" id="GIJ30152.1"/>
    </source>
</evidence>
<gene>
    <name evidence="2" type="ORF">Vqi01_53140</name>
</gene>
<organism evidence="2 3">
    <name type="scientific">Micromonospora qiuiae</name>
    <dbReference type="NCBI Taxonomy" id="502268"/>
    <lineage>
        <taxon>Bacteria</taxon>
        <taxon>Bacillati</taxon>
        <taxon>Actinomycetota</taxon>
        <taxon>Actinomycetes</taxon>
        <taxon>Micromonosporales</taxon>
        <taxon>Micromonosporaceae</taxon>
        <taxon>Micromonospora</taxon>
    </lineage>
</organism>
<dbReference type="RefSeq" id="WP_239098687.1">
    <property type="nucleotide sequence ID" value="NZ_BOPC01000099.1"/>
</dbReference>
<proteinExistence type="predicted"/>
<comment type="caution">
    <text evidence="2">The sequence shown here is derived from an EMBL/GenBank/DDBJ whole genome shotgun (WGS) entry which is preliminary data.</text>
</comment>
<evidence type="ECO:0000313" key="3">
    <source>
        <dbReference type="Proteomes" id="UP000653076"/>
    </source>
</evidence>
<name>A0ABQ4JHV7_9ACTN</name>
<feature type="region of interest" description="Disordered" evidence="1">
    <location>
        <begin position="113"/>
        <end position="134"/>
    </location>
</feature>
<protein>
    <submittedName>
        <fullName evidence="2">Uncharacterized protein</fullName>
    </submittedName>
</protein>